<accession>A0A2P2N672</accession>
<name>A0A2P2N672_RHIMU</name>
<protein>
    <submittedName>
        <fullName evidence="1">Uncharacterized protein</fullName>
    </submittedName>
</protein>
<dbReference type="AlphaFoldDB" id="A0A2P2N672"/>
<evidence type="ECO:0000313" key="1">
    <source>
        <dbReference type="EMBL" id="MBX37930.1"/>
    </source>
</evidence>
<sequence>MHLVDQGLTSSCPYLVQSFKESQDARKPGSVKNGFPFLFVP</sequence>
<organism evidence="1">
    <name type="scientific">Rhizophora mucronata</name>
    <name type="common">Asiatic mangrove</name>
    <dbReference type="NCBI Taxonomy" id="61149"/>
    <lineage>
        <taxon>Eukaryota</taxon>
        <taxon>Viridiplantae</taxon>
        <taxon>Streptophyta</taxon>
        <taxon>Embryophyta</taxon>
        <taxon>Tracheophyta</taxon>
        <taxon>Spermatophyta</taxon>
        <taxon>Magnoliopsida</taxon>
        <taxon>eudicotyledons</taxon>
        <taxon>Gunneridae</taxon>
        <taxon>Pentapetalae</taxon>
        <taxon>rosids</taxon>
        <taxon>fabids</taxon>
        <taxon>Malpighiales</taxon>
        <taxon>Rhizophoraceae</taxon>
        <taxon>Rhizophora</taxon>
    </lineage>
</organism>
<proteinExistence type="predicted"/>
<dbReference type="EMBL" id="GGEC01057446">
    <property type="protein sequence ID" value="MBX37930.1"/>
    <property type="molecule type" value="Transcribed_RNA"/>
</dbReference>
<reference evidence="1" key="1">
    <citation type="submission" date="2018-02" db="EMBL/GenBank/DDBJ databases">
        <title>Rhizophora mucronata_Transcriptome.</title>
        <authorList>
            <person name="Meera S.P."/>
            <person name="Sreeshan A."/>
            <person name="Augustine A."/>
        </authorList>
    </citation>
    <scope>NUCLEOTIDE SEQUENCE</scope>
    <source>
        <tissue evidence="1">Leaf</tissue>
    </source>
</reference>